<protein>
    <submittedName>
        <fullName evidence="2">Uncharacterized protein</fullName>
    </submittedName>
</protein>
<evidence type="ECO:0000313" key="2">
    <source>
        <dbReference type="EMBL" id="RDH36892.1"/>
    </source>
</evidence>
<dbReference type="Proteomes" id="UP000253729">
    <property type="component" value="Unassembled WGS sequence"/>
</dbReference>
<keyword evidence="3" id="KW-1185">Reference proteome</keyword>
<name>A0A3F3QDH7_9EURO</name>
<evidence type="ECO:0000313" key="3">
    <source>
        <dbReference type="Proteomes" id="UP000253729"/>
    </source>
</evidence>
<organism evidence="2 3">
    <name type="scientific">Aspergillus welwitschiae</name>
    <dbReference type="NCBI Taxonomy" id="1341132"/>
    <lineage>
        <taxon>Eukaryota</taxon>
        <taxon>Fungi</taxon>
        <taxon>Dikarya</taxon>
        <taxon>Ascomycota</taxon>
        <taxon>Pezizomycotina</taxon>
        <taxon>Eurotiomycetes</taxon>
        <taxon>Eurotiomycetidae</taxon>
        <taxon>Eurotiales</taxon>
        <taxon>Aspergillaceae</taxon>
        <taxon>Aspergillus</taxon>
        <taxon>Aspergillus subgen. Circumdati</taxon>
    </lineage>
</organism>
<reference evidence="2 3" key="1">
    <citation type="submission" date="2018-07" db="EMBL/GenBank/DDBJ databases">
        <title>The genomes of Aspergillus section Nigri reveals drivers in fungal speciation.</title>
        <authorList>
            <consortium name="DOE Joint Genome Institute"/>
            <person name="Vesth T.C."/>
            <person name="Nybo J."/>
            <person name="Theobald S."/>
            <person name="Brandl J."/>
            <person name="Frisvad J.C."/>
            <person name="Nielsen K.F."/>
            <person name="Lyhne E.K."/>
            <person name="Kogle M.E."/>
            <person name="Kuo A."/>
            <person name="Riley R."/>
            <person name="Clum A."/>
            <person name="Nolan M."/>
            <person name="Lipzen A."/>
            <person name="Salamov A."/>
            <person name="Henrissat B."/>
            <person name="Wiebenga A."/>
            <person name="De vries R.P."/>
            <person name="Grigoriev I.V."/>
            <person name="Mortensen U.H."/>
            <person name="Andersen M.R."/>
            <person name="Baker S.E."/>
        </authorList>
    </citation>
    <scope>NUCLEOTIDE SEQUENCE [LARGE SCALE GENOMIC DNA]</scope>
    <source>
        <strain evidence="2 3">CBS 139.54b</strain>
    </source>
</reference>
<dbReference type="AlphaFoldDB" id="A0A3F3QDH7"/>
<accession>A0A3F3QDH7</accession>
<proteinExistence type="predicted"/>
<dbReference type="EMBL" id="KZ852036">
    <property type="protein sequence ID" value="RDH36892.1"/>
    <property type="molecule type" value="Genomic_DNA"/>
</dbReference>
<sequence>MEKKEGGRKGYPTSGQQYPVHMAQDSIPVDPVSYEDTSHTLRSVLMGSGDGRCGP</sequence>
<feature type="region of interest" description="Disordered" evidence="1">
    <location>
        <begin position="1"/>
        <end position="20"/>
    </location>
</feature>
<gene>
    <name evidence="2" type="ORF">BDQ94DRAFT_137050</name>
</gene>
<evidence type="ECO:0000256" key="1">
    <source>
        <dbReference type="SAM" id="MobiDB-lite"/>
    </source>
</evidence>
<dbReference type="GeneID" id="38133346"/>
<dbReference type="RefSeq" id="XP_026629914.1">
    <property type="nucleotide sequence ID" value="XM_026764990.1"/>
</dbReference>